<proteinExistence type="predicted"/>
<reference evidence="1" key="1">
    <citation type="submission" date="2023-04" db="EMBL/GenBank/DDBJ databases">
        <title>Ambrosiozyma monospora NBRC 10751.</title>
        <authorList>
            <person name="Ichikawa N."/>
            <person name="Sato H."/>
            <person name="Tonouchi N."/>
        </authorList>
    </citation>
    <scope>NUCLEOTIDE SEQUENCE</scope>
    <source>
        <strain evidence="1">NBRC 10751</strain>
    </source>
</reference>
<evidence type="ECO:0000313" key="2">
    <source>
        <dbReference type="Proteomes" id="UP001165064"/>
    </source>
</evidence>
<name>A0ACB5SQS9_AMBMO</name>
<gene>
    <name evidence="1" type="ORF">Amon02_000006000</name>
</gene>
<dbReference type="EMBL" id="BSXS01000002">
    <property type="protein sequence ID" value="GME70153.1"/>
    <property type="molecule type" value="Genomic_DNA"/>
</dbReference>
<accession>A0ACB5SQS9</accession>
<keyword evidence="2" id="KW-1185">Reference proteome</keyword>
<dbReference type="Proteomes" id="UP001165064">
    <property type="component" value="Unassembled WGS sequence"/>
</dbReference>
<protein>
    <submittedName>
        <fullName evidence="1">Unnamed protein product</fullName>
    </submittedName>
</protein>
<organism evidence="1 2">
    <name type="scientific">Ambrosiozyma monospora</name>
    <name type="common">Yeast</name>
    <name type="synonym">Endomycopsis monosporus</name>
    <dbReference type="NCBI Taxonomy" id="43982"/>
    <lineage>
        <taxon>Eukaryota</taxon>
        <taxon>Fungi</taxon>
        <taxon>Dikarya</taxon>
        <taxon>Ascomycota</taxon>
        <taxon>Saccharomycotina</taxon>
        <taxon>Pichiomycetes</taxon>
        <taxon>Pichiales</taxon>
        <taxon>Pichiaceae</taxon>
        <taxon>Ambrosiozyma</taxon>
    </lineage>
</organism>
<sequence>MPSIKIISSQPNSNATKTPKTRINTSSKKCKTKVVKLTISKKQPKLKVLPLRSIPKSKPITKTNPKTKVQIARPTSNPRTRSLTRVNTISEALGGTNGIAALKFKEGVFLLTFGQLDSSVSRKSYKIGKAIVGVPFKPENFNIEKIIKQTKLELTNQLSSHSTTTNNFHSASNATGTINSIAWKLANYLYQEPVKVPLLVIGVDELGQHIFQIDTEAGLDHCVSELSMLGVMGLKHEEVSKIVTEKTNDVQQPLSMKVAQKLFIAAINRMNLKSCANCEVEFITTYSNGLVTKTADYFGLKNRLYGLNTGSSA</sequence>
<evidence type="ECO:0000313" key="1">
    <source>
        <dbReference type="EMBL" id="GME70153.1"/>
    </source>
</evidence>
<comment type="caution">
    <text evidence="1">The sequence shown here is derived from an EMBL/GenBank/DDBJ whole genome shotgun (WGS) entry which is preliminary data.</text>
</comment>